<feature type="transmembrane region" description="Helical" evidence="1">
    <location>
        <begin position="119"/>
        <end position="144"/>
    </location>
</feature>
<feature type="transmembrane region" description="Helical" evidence="1">
    <location>
        <begin position="182"/>
        <end position="205"/>
    </location>
</feature>
<dbReference type="EMBL" id="CP031165">
    <property type="protein sequence ID" value="AXV04746.1"/>
    <property type="molecule type" value="Genomic_DNA"/>
</dbReference>
<reference evidence="2 3" key="1">
    <citation type="submission" date="2018-09" db="EMBL/GenBank/DDBJ databases">
        <title>Complete genome sequence of Euzebya sp. DY32-46 isolated from seawater of Pacific Ocean.</title>
        <authorList>
            <person name="Xu L."/>
            <person name="Wu Y.-H."/>
            <person name="Xu X.-W."/>
        </authorList>
    </citation>
    <scope>NUCLEOTIDE SEQUENCE [LARGE SCALE GENOMIC DNA]</scope>
    <source>
        <strain evidence="2 3">DY32-46</strain>
    </source>
</reference>
<evidence type="ECO:0000313" key="2">
    <source>
        <dbReference type="EMBL" id="AXV04746.1"/>
    </source>
</evidence>
<accession>A0A346XR99</accession>
<dbReference type="OrthoDB" id="5142620at2"/>
<feature type="transmembrane region" description="Helical" evidence="1">
    <location>
        <begin position="521"/>
        <end position="543"/>
    </location>
</feature>
<protein>
    <submittedName>
        <fullName evidence="2">ABC transporter membrane protein</fullName>
    </submittedName>
</protein>
<dbReference type="Proteomes" id="UP000264006">
    <property type="component" value="Chromosome"/>
</dbReference>
<feature type="transmembrane region" description="Helical" evidence="1">
    <location>
        <begin position="303"/>
        <end position="326"/>
    </location>
</feature>
<keyword evidence="3" id="KW-1185">Reference proteome</keyword>
<keyword evidence="1" id="KW-1133">Transmembrane helix</keyword>
<dbReference type="PANTHER" id="PTHR37305:SF1">
    <property type="entry name" value="MEMBRANE PROTEIN"/>
    <property type="match status" value="1"/>
</dbReference>
<feature type="transmembrane region" description="Helical" evidence="1">
    <location>
        <begin position="235"/>
        <end position="253"/>
    </location>
</feature>
<keyword evidence="1" id="KW-0812">Transmembrane</keyword>
<dbReference type="GO" id="GO:0140359">
    <property type="term" value="F:ABC-type transporter activity"/>
    <property type="evidence" value="ECO:0007669"/>
    <property type="project" value="InterPro"/>
</dbReference>
<feature type="transmembrane region" description="Helical" evidence="1">
    <location>
        <begin position="48"/>
        <end position="68"/>
    </location>
</feature>
<feature type="transmembrane region" description="Helical" evidence="1">
    <location>
        <begin position="409"/>
        <end position="434"/>
    </location>
</feature>
<feature type="transmembrane region" description="Helical" evidence="1">
    <location>
        <begin position="14"/>
        <end position="36"/>
    </location>
</feature>
<evidence type="ECO:0000313" key="3">
    <source>
        <dbReference type="Proteomes" id="UP000264006"/>
    </source>
</evidence>
<organism evidence="2 3">
    <name type="scientific">Euzebya pacifica</name>
    <dbReference type="NCBI Taxonomy" id="1608957"/>
    <lineage>
        <taxon>Bacteria</taxon>
        <taxon>Bacillati</taxon>
        <taxon>Actinomycetota</taxon>
        <taxon>Nitriliruptoria</taxon>
        <taxon>Euzebyales</taxon>
    </lineage>
</organism>
<dbReference type="AlphaFoldDB" id="A0A346XR99"/>
<dbReference type="Pfam" id="PF12679">
    <property type="entry name" value="ABC2_membrane_2"/>
    <property type="match status" value="2"/>
</dbReference>
<feature type="transmembrane region" description="Helical" evidence="1">
    <location>
        <begin position="440"/>
        <end position="466"/>
    </location>
</feature>
<evidence type="ECO:0000256" key="1">
    <source>
        <dbReference type="SAM" id="Phobius"/>
    </source>
</evidence>
<gene>
    <name evidence="2" type="ORF">DVS28_a0037</name>
</gene>
<dbReference type="RefSeq" id="WP_114589649.1">
    <property type="nucleotide sequence ID" value="NZ_CP031165.1"/>
</dbReference>
<name>A0A346XR99_9ACTN</name>
<dbReference type="PANTHER" id="PTHR37305">
    <property type="entry name" value="INTEGRAL MEMBRANE PROTEIN-RELATED"/>
    <property type="match status" value="1"/>
</dbReference>
<dbReference type="GO" id="GO:0005886">
    <property type="term" value="C:plasma membrane"/>
    <property type="evidence" value="ECO:0007669"/>
    <property type="project" value="UniProtKB-SubCell"/>
</dbReference>
<feature type="transmembrane region" description="Helical" evidence="1">
    <location>
        <begin position="361"/>
        <end position="383"/>
    </location>
</feature>
<sequence length="550" mass="56581">MLGSVYAKSLRDRWTSVAGAGVGIGLLLWMAMAVYAEIDTSFYYELPAAFLEAVGISAEVGGIGGIAYGAMYNLMGAMTLAGVAISFGASAIAGEERAGTLGLLLANPRSRTDVTVSKLASMATLLAGGGLIYLGAALLVPAVLGVDITGIHVAALMLHLTVNALVWGMVAFAIGGWTGNRGAAVGVAAGTMVVSWLATSFLPLIEGLADVAKVFPWSWFNGSQPELNGVGWGHLGLQVGLSVVLGAVALIGVRRRDLRGASTGTTILDRLRTNPRTQAIVERLAGSARVSGITARTISDHQALLSVVLAIIFYMALLVVPMYNLLPDSIGEVFSNLPDAMIAAIGGVDLSTPSGWIQGELLASVFPIAAITLFASMGSRALAGEEENRTMGMLLASPISRRRVLVHKALAMVVFAVVLAVGTFAGLAIGVLIAGFDLPIAGVAAASVLGSLLGLVFGGVALLIGAATGRVKLAVYGAAGLGVVGYFVDSFFPLAESFEPFAVLSPFHYFLSSDPLVNGMAWGHAGVLVGIFVVLVAAAVPLFDRRDLRG</sequence>
<dbReference type="KEGG" id="euz:DVS28_a0037"/>
<keyword evidence="1" id="KW-0472">Membrane</keyword>
<feature type="transmembrane region" description="Helical" evidence="1">
    <location>
        <begin position="150"/>
        <end position="175"/>
    </location>
</feature>
<proteinExistence type="predicted"/>
<feature type="transmembrane region" description="Helical" evidence="1">
    <location>
        <begin position="473"/>
        <end position="495"/>
    </location>
</feature>